<dbReference type="PANTHER" id="PTHR37826:SF3">
    <property type="entry name" value="J DOMAIN-CONTAINING PROTEIN"/>
    <property type="match status" value="1"/>
</dbReference>
<sequence>MADVKTVQVNESLKCGGCGAMLFFKPGTLSMQCDHCGQTSNIEQEQNEKIISVDLDEFISGIAALPPNNEVKMVVCTNCGSQTVMDAFLSADKCAFCTSPLVVKADSGRQYVPPHYVLPFDIGKEQGIDFFNKWLKGLWWAPNDLAKKVNGSASALTGVYLPYFTYDTDTTTHYTGERGQYYYTDETYTETVNGQTQTKTRRVRHTSWSYASGTVNCEFKNLEVPASHSLPAKTLQKLGPWNFGKLKKFNEQYLSGFRSETYQVSPESGFEQAQAQTVNTIHDTIRDDIGGDEQRINDTDTDYNNNAVKYLLLPAWVSAYTYNNKLYQFTINASTGEVIGERPLSAIKIVMAILLAIALIAAGVLLLNNAQ</sequence>
<keyword evidence="1" id="KW-1133">Transmembrane helix</keyword>
<evidence type="ECO:0000256" key="1">
    <source>
        <dbReference type="SAM" id="Phobius"/>
    </source>
</evidence>
<dbReference type="Proteomes" id="UP000242687">
    <property type="component" value="Unassembled WGS sequence"/>
</dbReference>
<name>A0A2H9VTJ3_9SPHI</name>
<feature type="transmembrane region" description="Helical" evidence="1">
    <location>
        <begin position="349"/>
        <end position="367"/>
    </location>
</feature>
<comment type="caution">
    <text evidence="2">The sequence shown here is derived from an EMBL/GenBank/DDBJ whole genome shotgun (WGS) entry which is preliminary data.</text>
</comment>
<proteinExistence type="predicted"/>
<dbReference type="PANTHER" id="PTHR37826">
    <property type="entry name" value="FLOTILLIN BAND_7_5 DOMAIN PROTEIN"/>
    <property type="match status" value="1"/>
</dbReference>
<keyword evidence="3" id="KW-1185">Reference proteome</keyword>
<dbReference type="AlphaFoldDB" id="A0A2H9VTJ3"/>
<organism evidence="2 3">
    <name type="scientific">Mucilaginibacter auburnensis</name>
    <dbReference type="NCBI Taxonomy" id="1457233"/>
    <lineage>
        <taxon>Bacteria</taxon>
        <taxon>Pseudomonadati</taxon>
        <taxon>Bacteroidota</taxon>
        <taxon>Sphingobacteriia</taxon>
        <taxon>Sphingobacteriales</taxon>
        <taxon>Sphingobacteriaceae</taxon>
        <taxon>Mucilaginibacter</taxon>
    </lineage>
</organism>
<protein>
    <submittedName>
        <fullName evidence="2">LSD1 subclass zinc finger protein</fullName>
    </submittedName>
</protein>
<evidence type="ECO:0000313" key="2">
    <source>
        <dbReference type="EMBL" id="PJJ84146.1"/>
    </source>
</evidence>
<keyword evidence="1" id="KW-0812">Transmembrane</keyword>
<evidence type="ECO:0000313" key="3">
    <source>
        <dbReference type="Proteomes" id="UP000242687"/>
    </source>
</evidence>
<gene>
    <name evidence="2" type="ORF">CLV57_1150</name>
</gene>
<keyword evidence="1" id="KW-0472">Membrane</keyword>
<accession>A0A2H9VTJ3</accession>
<dbReference type="OrthoDB" id="3182597at2"/>
<dbReference type="RefSeq" id="WP_100340353.1">
    <property type="nucleotide sequence ID" value="NZ_PGFJ01000001.1"/>
</dbReference>
<dbReference type="EMBL" id="PGFJ01000001">
    <property type="protein sequence ID" value="PJJ84146.1"/>
    <property type="molecule type" value="Genomic_DNA"/>
</dbReference>
<reference evidence="2 3" key="1">
    <citation type="submission" date="2017-11" db="EMBL/GenBank/DDBJ databases">
        <title>Genomic Encyclopedia of Archaeal and Bacterial Type Strains, Phase II (KMG-II): From Individual Species to Whole Genera.</title>
        <authorList>
            <person name="Goeker M."/>
        </authorList>
    </citation>
    <scope>NUCLEOTIDE SEQUENCE [LARGE SCALE GENOMIC DNA]</scope>
    <source>
        <strain evidence="2 3">DSM 28175</strain>
    </source>
</reference>